<dbReference type="GO" id="GO:0019899">
    <property type="term" value="F:enzyme binding"/>
    <property type="evidence" value="ECO:0007669"/>
    <property type="project" value="UniProtKB-ARBA"/>
</dbReference>
<dbReference type="PANTHER" id="PTHR47331:SF5">
    <property type="entry name" value="RIBONUCLEASE H"/>
    <property type="match status" value="1"/>
</dbReference>
<keyword evidence="2" id="KW-1133">Transmembrane helix</keyword>
<organism evidence="6">
    <name type="scientific">Anisakis simplex</name>
    <name type="common">Herring worm</name>
    <dbReference type="NCBI Taxonomy" id="6269"/>
    <lineage>
        <taxon>Eukaryota</taxon>
        <taxon>Metazoa</taxon>
        <taxon>Ecdysozoa</taxon>
        <taxon>Nematoda</taxon>
        <taxon>Chromadorea</taxon>
        <taxon>Rhabditida</taxon>
        <taxon>Spirurina</taxon>
        <taxon>Ascaridomorpha</taxon>
        <taxon>Ascaridoidea</taxon>
        <taxon>Anisakidae</taxon>
        <taxon>Anisakis</taxon>
        <taxon>Anisakis simplex complex</taxon>
    </lineage>
</organism>
<dbReference type="InterPro" id="IPR008737">
    <property type="entry name" value="DUF1758"/>
</dbReference>
<evidence type="ECO:0000259" key="3">
    <source>
        <dbReference type="SMART" id="SM00343"/>
    </source>
</evidence>
<dbReference type="InterPro" id="IPR040676">
    <property type="entry name" value="DUF5641"/>
</dbReference>
<keyword evidence="2" id="KW-0472">Membrane</keyword>
<dbReference type="Proteomes" id="UP000267096">
    <property type="component" value="Unassembled WGS sequence"/>
</dbReference>
<accession>A0A0M3IZ50</accession>
<dbReference type="Pfam" id="PF18701">
    <property type="entry name" value="DUF5641"/>
    <property type="match status" value="1"/>
</dbReference>
<dbReference type="WBParaSite" id="ASIM_0000053101-mRNA-1">
    <property type="protein sequence ID" value="ASIM_0000053101-mRNA-1"/>
    <property type="gene ID" value="ASIM_0000053101"/>
</dbReference>
<evidence type="ECO:0000256" key="2">
    <source>
        <dbReference type="SAM" id="Phobius"/>
    </source>
</evidence>
<evidence type="ECO:0000313" key="6">
    <source>
        <dbReference type="WBParaSite" id="ASIM_0000053101-mRNA-1"/>
    </source>
</evidence>
<keyword evidence="2" id="KW-0812">Transmembrane</keyword>
<dbReference type="Gene3D" id="2.40.70.10">
    <property type="entry name" value="Acid Proteases"/>
    <property type="match status" value="1"/>
</dbReference>
<dbReference type="GO" id="GO:0008270">
    <property type="term" value="F:zinc ion binding"/>
    <property type="evidence" value="ECO:0007669"/>
    <property type="project" value="InterPro"/>
</dbReference>
<dbReference type="SMART" id="SM00343">
    <property type="entry name" value="ZnF_C2HC"/>
    <property type="match status" value="3"/>
</dbReference>
<proteinExistence type="predicted"/>
<name>A0A0M3IZ50_ANISI</name>
<dbReference type="SUPFAM" id="SSF57756">
    <property type="entry name" value="Retrovirus zinc finger-like domains"/>
    <property type="match status" value="1"/>
</dbReference>
<dbReference type="InterPro" id="IPR001969">
    <property type="entry name" value="Aspartic_peptidase_AS"/>
</dbReference>
<evidence type="ECO:0000313" key="4">
    <source>
        <dbReference type="EMBL" id="VDK17705.1"/>
    </source>
</evidence>
<reference evidence="4 5" key="2">
    <citation type="submission" date="2018-11" db="EMBL/GenBank/DDBJ databases">
        <authorList>
            <consortium name="Pathogen Informatics"/>
        </authorList>
    </citation>
    <scope>NUCLEOTIDE SEQUENCE [LARGE SCALE GENOMIC DNA]</scope>
</reference>
<evidence type="ECO:0000256" key="1">
    <source>
        <dbReference type="SAM" id="MobiDB-lite"/>
    </source>
</evidence>
<dbReference type="InterPro" id="IPR001878">
    <property type="entry name" value="Znf_CCHC"/>
</dbReference>
<feature type="compositionally biased region" description="Basic and acidic residues" evidence="1">
    <location>
        <begin position="635"/>
        <end position="645"/>
    </location>
</feature>
<dbReference type="GO" id="GO:0004190">
    <property type="term" value="F:aspartic-type endopeptidase activity"/>
    <property type="evidence" value="ECO:0007669"/>
    <property type="project" value="InterPro"/>
</dbReference>
<dbReference type="PROSITE" id="PS00141">
    <property type="entry name" value="ASP_PROTEASE"/>
    <property type="match status" value="1"/>
</dbReference>
<gene>
    <name evidence="4" type="ORF">ASIM_LOCUS433</name>
</gene>
<dbReference type="Gene3D" id="1.20.5.1890">
    <property type="match status" value="1"/>
</dbReference>
<reference evidence="6" key="1">
    <citation type="submission" date="2017-02" db="UniProtKB">
        <authorList>
            <consortium name="WormBaseParasite"/>
        </authorList>
    </citation>
    <scope>IDENTIFICATION</scope>
</reference>
<feature type="domain" description="CCHC-type" evidence="3">
    <location>
        <begin position="158"/>
        <end position="174"/>
    </location>
</feature>
<feature type="domain" description="CCHC-type" evidence="3">
    <location>
        <begin position="127"/>
        <end position="142"/>
    </location>
</feature>
<feature type="region of interest" description="Disordered" evidence="1">
    <location>
        <begin position="620"/>
        <end position="661"/>
    </location>
</feature>
<dbReference type="GO" id="GO:0003676">
    <property type="term" value="F:nucleic acid binding"/>
    <property type="evidence" value="ECO:0007669"/>
    <property type="project" value="InterPro"/>
</dbReference>
<dbReference type="Gene3D" id="4.10.60.10">
    <property type="entry name" value="Zinc finger, CCHC-type"/>
    <property type="match status" value="1"/>
</dbReference>
<dbReference type="EMBL" id="UYRR01000265">
    <property type="protein sequence ID" value="VDK17705.1"/>
    <property type="molecule type" value="Genomic_DNA"/>
</dbReference>
<feature type="region of interest" description="Disordered" evidence="1">
    <location>
        <begin position="201"/>
        <end position="221"/>
    </location>
</feature>
<feature type="compositionally biased region" description="Polar residues" evidence="1">
    <location>
        <begin position="646"/>
        <end position="656"/>
    </location>
</feature>
<dbReference type="InterPro" id="IPR021109">
    <property type="entry name" value="Peptidase_aspartic_dom_sf"/>
</dbReference>
<dbReference type="InterPro" id="IPR036875">
    <property type="entry name" value="Znf_CCHC_sf"/>
</dbReference>
<protein>
    <submittedName>
        <fullName evidence="6">CCHC-type domain-containing protein</fullName>
    </submittedName>
</protein>
<keyword evidence="5" id="KW-1185">Reference proteome</keyword>
<feature type="domain" description="CCHC-type" evidence="3">
    <location>
        <begin position="177"/>
        <end position="193"/>
    </location>
</feature>
<dbReference type="Pfam" id="PF05585">
    <property type="entry name" value="DUF1758"/>
    <property type="match status" value="1"/>
</dbReference>
<dbReference type="OrthoDB" id="5872033at2759"/>
<sequence>MKAVDRYSFCESVNSLMAIIRQLRELGDNVNDPLLETLIEGKLPQWALLEIYNDKQHADDWNVDQLCAKLQLMVKVRENIKWSHPVERQKSIGQDKDVESSSAFTITQQQQQRGPGIVLNKYNSSGACPFCGGKHWAARCEQYNSAESRTNNAKQQKLCLRCLKKDHIAKDCWSKIPCYYCGKANHHQAFCYEAAKTSRSSHQHASGGSRGARQSRRQPTMATAVSNNNNISSMQLNRVNTALFGQRDSGEDNFAKNQILLPTTYADVINPNNPDQRYKAVVLFDSGSDSTYVTKELVQQLNLPIIGRRPVTISGFGETTTQLAQTDIVEVQVARNDGPTTIRALVVPKLTHKILTVELPAKLLTQRSILSLETQAAPVSVLIGVDQMDRILDLASATKLPSGFTLFQSRLGMILSGKGKTDPYDNPSADSLTVTTSISEDPVERFWKLELIGIMENPAITDDEVAIQRPIDLITPATNMSPSPGFRDSNSESDEEYMESANNRDILVRSWTHSKRFIERFWNAWETDYLLSLRERTQRNHKSGKIITHRLPQLGEVVIMHDESKPRPLWKLGVIDKLITGTDGNIRSAELNCGTNNKNLSRPVNLLYPLEIHNDDAAFARTQRDKTQATNGENRTPKGNEERKNSNNQYQGPITRSRTRALETSTTLTSCLLLLAIITQFGEATKCGNPKGGVPVRFPAYRNCSVMERGGGSVWTEATIYTRTYVTTPAYSCTNHSRTVCTNSFFHLTLSVTSDYTNVSGISPQLCTEIIRTKKIDGNQMVLRSNNRWETDVPEDYSFGWIGTRCQTTSNYVLQYGSVAIYADDRLFETNRSVSAECKAKDGVCITDHTLIWNVTNANEQCHYKLLGTYTVYATPHFVSVKGLEASFGFKHYVPALPKCDIQQVYLLENDFAMVFEDKSIRGSFSKWMASNPRWVSIMNREHEKDIAASFSPYMNKTIFSDDKNSILGYFWEKSKSRYDPINVKLQFVYNLLRRQINQHFPRMEQSICESNNAVNLIARTSPPTIAARILLQRTDVEAIRLSEDALLVSTCDSNITTDSNSSSSDQTIDEFTFKASPLPNLERQRIDQALSLLHSEMQQVSADVGSDTPTDGTFDSLRNEGEKILWMAEDRVTKTAEEIQAVLNTISNRYVIIAIIIGVTLLGIAALLLYLKFTGCLGSSNNVRIQFPSTSDNERVTATGIELKEMVRSQEPTNATMAEQRPMITNATPGIQLQRPASIFSPLISPL</sequence>
<dbReference type="AlphaFoldDB" id="A0A0M3IZ50"/>
<evidence type="ECO:0000313" key="5">
    <source>
        <dbReference type="Proteomes" id="UP000267096"/>
    </source>
</evidence>
<feature type="transmembrane region" description="Helical" evidence="2">
    <location>
        <begin position="1151"/>
        <end position="1172"/>
    </location>
</feature>
<dbReference type="CDD" id="cd00303">
    <property type="entry name" value="retropepsin_like"/>
    <property type="match status" value="1"/>
</dbReference>
<dbReference type="PANTHER" id="PTHR47331">
    <property type="entry name" value="PHD-TYPE DOMAIN-CONTAINING PROTEIN"/>
    <property type="match status" value="1"/>
</dbReference>
<dbReference type="GO" id="GO:0006508">
    <property type="term" value="P:proteolysis"/>
    <property type="evidence" value="ECO:0007669"/>
    <property type="project" value="InterPro"/>
</dbReference>